<dbReference type="Proteomes" id="UP000740926">
    <property type="component" value="Unassembled WGS sequence"/>
</dbReference>
<evidence type="ECO:0000313" key="2">
    <source>
        <dbReference type="EMBL" id="KAG1532973.1"/>
    </source>
</evidence>
<gene>
    <name evidence="2" type="ORF">G6F50_016027</name>
</gene>
<evidence type="ECO:0000256" key="1">
    <source>
        <dbReference type="SAM" id="MobiDB-lite"/>
    </source>
</evidence>
<evidence type="ECO:0000313" key="3">
    <source>
        <dbReference type="Proteomes" id="UP000740926"/>
    </source>
</evidence>
<feature type="region of interest" description="Disordered" evidence="1">
    <location>
        <begin position="138"/>
        <end position="159"/>
    </location>
</feature>
<proteinExistence type="predicted"/>
<accession>A0A9P7C2Z0</accession>
<dbReference type="EMBL" id="JAANIU010009546">
    <property type="protein sequence ID" value="KAG1532973.1"/>
    <property type="molecule type" value="Genomic_DNA"/>
</dbReference>
<protein>
    <submittedName>
        <fullName evidence="2">Uncharacterized protein</fullName>
    </submittedName>
</protein>
<sequence length="159" mass="17479">MAHRAQRQHFVLLGQQHVAGAGKVRPHLRLHGGHDFLVPDFREAAARAIFCHAEIGQRGVVQHQVHLGLQALAAFFPVGILARVAEVDLVDDGQHRDLEQDRVQPRAFDLDRDLAGRVAFADVDAALGHVEQPNKINEVGLDETQAAQGRKSAPTVRHL</sequence>
<comment type="caution">
    <text evidence="2">The sequence shown here is derived from an EMBL/GenBank/DDBJ whole genome shotgun (WGS) entry which is preliminary data.</text>
</comment>
<name>A0A9P7C2Z0_9FUNG</name>
<keyword evidence="3" id="KW-1185">Reference proteome</keyword>
<reference evidence="2 3" key="1">
    <citation type="journal article" date="2020" name="Microb. Genom.">
        <title>Genetic diversity of clinical and environmental Mucorales isolates obtained from an investigation of mucormycosis cases among solid organ transplant recipients.</title>
        <authorList>
            <person name="Nguyen M.H."/>
            <person name="Kaul D."/>
            <person name="Muto C."/>
            <person name="Cheng S.J."/>
            <person name="Richter R.A."/>
            <person name="Bruno V.M."/>
            <person name="Liu G."/>
            <person name="Beyhan S."/>
            <person name="Sundermann A.J."/>
            <person name="Mounaud S."/>
            <person name="Pasculle A.W."/>
            <person name="Nierman W.C."/>
            <person name="Driscoll E."/>
            <person name="Cumbie R."/>
            <person name="Clancy C.J."/>
            <person name="Dupont C.L."/>
        </authorList>
    </citation>
    <scope>NUCLEOTIDE SEQUENCE [LARGE SCALE GENOMIC DNA]</scope>
    <source>
        <strain evidence="2 3">GL24</strain>
    </source>
</reference>
<dbReference type="AlphaFoldDB" id="A0A9P7C2Z0"/>
<organism evidence="2 3">
    <name type="scientific">Rhizopus delemar</name>
    <dbReference type="NCBI Taxonomy" id="936053"/>
    <lineage>
        <taxon>Eukaryota</taxon>
        <taxon>Fungi</taxon>
        <taxon>Fungi incertae sedis</taxon>
        <taxon>Mucoromycota</taxon>
        <taxon>Mucoromycotina</taxon>
        <taxon>Mucoromycetes</taxon>
        <taxon>Mucorales</taxon>
        <taxon>Mucorineae</taxon>
        <taxon>Rhizopodaceae</taxon>
        <taxon>Rhizopus</taxon>
    </lineage>
</organism>